<protein>
    <submittedName>
        <fullName evidence="2">Uncharacterized protein</fullName>
    </submittedName>
</protein>
<accession>A0A8T3B326</accession>
<feature type="compositionally biased region" description="Polar residues" evidence="1">
    <location>
        <begin position="28"/>
        <end position="43"/>
    </location>
</feature>
<evidence type="ECO:0000313" key="2">
    <source>
        <dbReference type="EMBL" id="KAI0500895.1"/>
    </source>
</evidence>
<gene>
    <name evidence="2" type="ORF">KFK09_019113</name>
</gene>
<organism evidence="2 3">
    <name type="scientific">Dendrobium nobile</name>
    <name type="common">Orchid</name>
    <dbReference type="NCBI Taxonomy" id="94219"/>
    <lineage>
        <taxon>Eukaryota</taxon>
        <taxon>Viridiplantae</taxon>
        <taxon>Streptophyta</taxon>
        <taxon>Embryophyta</taxon>
        <taxon>Tracheophyta</taxon>
        <taxon>Spermatophyta</taxon>
        <taxon>Magnoliopsida</taxon>
        <taxon>Liliopsida</taxon>
        <taxon>Asparagales</taxon>
        <taxon>Orchidaceae</taxon>
        <taxon>Epidendroideae</taxon>
        <taxon>Malaxideae</taxon>
        <taxon>Dendrobiinae</taxon>
        <taxon>Dendrobium</taxon>
    </lineage>
</organism>
<dbReference type="AlphaFoldDB" id="A0A8T3B326"/>
<evidence type="ECO:0000313" key="3">
    <source>
        <dbReference type="Proteomes" id="UP000829196"/>
    </source>
</evidence>
<reference evidence="2" key="1">
    <citation type="journal article" date="2022" name="Front. Genet.">
        <title>Chromosome-Scale Assembly of the Dendrobium nobile Genome Provides Insights Into the Molecular Mechanism of the Biosynthesis of the Medicinal Active Ingredient of Dendrobium.</title>
        <authorList>
            <person name="Xu Q."/>
            <person name="Niu S.-C."/>
            <person name="Li K.-L."/>
            <person name="Zheng P.-J."/>
            <person name="Zhang X.-J."/>
            <person name="Jia Y."/>
            <person name="Liu Y."/>
            <person name="Niu Y.-X."/>
            <person name="Yu L.-H."/>
            <person name="Chen D.-F."/>
            <person name="Zhang G.-Q."/>
        </authorList>
    </citation>
    <scope>NUCLEOTIDE SEQUENCE</scope>
    <source>
        <tissue evidence="2">Leaf</tissue>
    </source>
</reference>
<proteinExistence type="predicted"/>
<sequence>MSLPSRRAPDATSDPTGTTSEGRKFRFFQNSTSRDAEQQRITNPRQEMASEFEALLHQGVRTYPAARVYSFLFCI</sequence>
<evidence type="ECO:0000256" key="1">
    <source>
        <dbReference type="SAM" id="MobiDB-lite"/>
    </source>
</evidence>
<name>A0A8T3B326_DENNO</name>
<dbReference type="EMBL" id="JAGYWB010000013">
    <property type="protein sequence ID" value="KAI0500895.1"/>
    <property type="molecule type" value="Genomic_DNA"/>
</dbReference>
<keyword evidence="3" id="KW-1185">Reference proteome</keyword>
<dbReference type="Proteomes" id="UP000829196">
    <property type="component" value="Unassembled WGS sequence"/>
</dbReference>
<comment type="caution">
    <text evidence="2">The sequence shown here is derived from an EMBL/GenBank/DDBJ whole genome shotgun (WGS) entry which is preliminary data.</text>
</comment>
<feature type="region of interest" description="Disordered" evidence="1">
    <location>
        <begin position="1"/>
        <end position="43"/>
    </location>
</feature>